<dbReference type="Gene3D" id="3.10.400.10">
    <property type="entry name" value="Sulfate adenylyltransferase"/>
    <property type="match status" value="1"/>
</dbReference>
<dbReference type="Pfam" id="PF14306">
    <property type="entry name" value="PUA_2"/>
    <property type="match status" value="1"/>
</dbReference>
<proteinExistence type="predicted"/>
<comment type="pathway">
    <text evidence="1">Sulfur metabolism; hydrogen sulfide biosynthesis; sulfite from sulfate: step 1/3.</text>
</comment>
<evidence type="ECO:0000313" key="4">
    <source>
        <dbReference type="EMBL" id="KAF6001995.1"/>
    </source>
</evidence>
<protein>
    <submittedName>
        <fullName evidence="4">Sulfate adenylyltransferase</fullName>
    </submittedName>
</protein>
<dbReference type="InterPro" id="IPR015947">
    <property type="entry name" value="PUA-like_sf"/>
</dbReference>
<dbReference type="Gene3D" id="3.40.50.620">
    <property type="entry name" value="HUPs"/>
    <property type="match status" value="1"/>
</dbReference>
<dbReference type="SUPFAM" id="SSF88697">
    <property type="entry name" value="PUA domain-like"/>
    <property type="match status" value="1"/>
</dbReference>
<dbReference type="InterPro" id="IPR024951">
    <property type="entry name" value="Sulfurylase_cat_dom"/>
</dbReference>
<keyword evidence="4" id="KW-0548">Nucleotidyltransferase</keyword>
<dbReference type="PANTHER" id="PTHR43509:SF1">
    <property type="entry name" value="SULFATE ADENYLYLTRANSFERASE"/>
    <property type="match status" value="1"/>
</dbReference>
<organism evidence="4 5">
    <name type="scientific">Cyanidiococcus yangmingshanensis</name>
    <dbReference type="NCBI Taxonomy" id="2690220"/>
    <lineage>
        <taxon>Eukaryota</taxon>
        <taxon>Rhodophyta</taxon>
        <taxon>Bangiophyceae</taxon>
        <taxon>Cyanidiales</taxon>
        <taxon>Cyanidiaceae</taxon>
        <taxon>Cyanidiococcus</taxon>
    </lineage>
</organism>
<dbReference type="OrthoDB" id="468at2759"/>
<reference evidence="4 5" key="1">
    <citation type="journal article" date="2020" name="J. Phycol.">
        <title>Comparative genome analysis reveals Cyanidiococcus gen. nov., a new extremophilic red algal genus sister to Cyanidioschyzon (Cyanidioschyzonaceae, Rhodophyta).</title>
        <authorList>
            <person name="Liu S.-L."/>
            <person name="Chiang Y.-R."/>
            <person name="Yoon H.S."/>
            <person name="Fu H.-Y."/>
        </authorList>
    </citation>
    <scope>NUCLEOTIDE SEQUENCE [LARGE SCALE GENOMIC DNA]</scope>
    <source>
        <strain evidence="4 5">THAL066</strain>
    </source>
</reference>
<evidence type="ECO:0000256" key="1">
    <source>
        <dbReference type="ARBA" id="ARBA00005048"/>
    </source>
</evidence>
<gene>
    <name evidence="4" type="primary">MET3</name>
    <name evidence="4" type="ORF">F1559_002900</name>
</gene>
<accession>A0A7J7IFW3</accession>
<evidence type="ECO:0000259" key="2">
    <source>
        <dbReference type="Pfam" id="PF01747"/>
    </source>
</evidence>
<dbReference type="SUPFAM" id="SSF52374">
    <property type="entry name" value="Nucleotidylyl transferase"/>
    <property type="match status" value="1"/>
</dbReference>
<dbReference type="PANTHER" id="PTHR43509">
    <property type="match status" value="1"/>
</dbReference>
<evidence type="ECO:0000313" key="5">
    <source>
        <dbReference type="Proteomes" id="UP000530660"/>
    </source>
</evidence>
<dbReference type="InterPro" id="IPR014729">
    <property type="entry name" value="Rossmann-like_a/b/a_fold"/>
</dbReference>
<keyword evidence="4" id="KW-0808">Transferase</keyword>
<name>A0A7J7IFW3_9RHOD</name>
<evidence type="ECO:0000259" key="3">
    <source>
        <dbReference type="Pfam" id="PF14306"/>
    </source>
</evidence>
<dbReference type="AlphaFoldDB" id="A0A7J7IFW3"/>
<dbReference type="Pfam" id="PF01747">
    <property type="entry name" value="ATP-sulfurylase"/>
    <property type="match status" value="1"/>
</dbReference>
<dbReference type="InterPro" id="IPR025980">
    <property type="entry name" value="ATP-Sase_PUA-like_dom"/>
</dbReference>
<feature type="domain" description="Sulphate adenylyltransferase catalytic" evidence="2">
    <location>
        <begin position="174"/>
        <end position="411"/>
    </location>
</feature>
<dbReference type="Proteomes" id="UP000530660">
    <property type="component" value="Unassembled WGS sequence"/>
</dbReference>
<comment type="caution">
    <text evidence="4">The sequence shown here is derived from an EMBL/GenBank/DDBJ whole genome shotgun (WGS) entry which is preliminary data.</text>
</comment>
<keyword evidence="5" id="KW-1185">Reference proteome</keyword>
<sequence length="419" mass="47034">MVLAPVHGGLDVPVNRYVPSLSEPAIADLRSILVREVDCTTLHRIADGTLSPLIGPMNVDDYESVLEDACIFRNGEAFAWTIPIFLPVSAEDASQTHIGDKVVLCDNNRKPIGILTVESVYKRDMERFLRVVYRTKRTDHPGARLWLGDSRHWSLGGSLEMLPPGPDPRPFAPYIKAPRQVRELIQSRGYEQTVAFQTRNPLHRAHEYALVYGAEQLLAAHPERYTGVFLNPLVGELKSDDVPAVVRMQTYVNLVEQRVLGQGDQNETLWSRAGQSLGEQLHLVGLDMRMFYGGPSEAIMHAIYRQNLGFTHFIVGRKHADAPYDDQTPIWGDFDAQNIFHNLRGKLEIKPIPVGFAAYFAELGRVGLVEEHAGMTPVNISGTKMRETLRSGLMPDSRVMRECVAQVLIEYYRPNTPQS</sequence>
<dbReference type="GO" id="GO:0004781">
    <property type="term" value="F:sulfate adenylyltransferase (ATP) activity"/>
    <property type="evidence" value="ECO:0007669"/>
    <property type="project" value="InterPro"/>
</dbReference>
<dbReference type="EMBL" id="VWRR01000012">
    <property type="protein sequence ID" value="KAF6001995.1"/>
    <property type="molecule type" value="Genomic_DNA"/>
</dbReference>
<feature type="domain" description="ATP-sulfurylase PUA-like" evidence="3">
    <location>
        <begin position="27"/>
        <end position="162"/>
    </location>
</feature>